<evidence type="ECO:0000313" key="10">
    <source>
        <dbReference type="EMBL" id="CAA9300561.1"/>
    </source>
</evidence>
<evidence type="ECO:0000256" key="4">
    <source>
        <dbReference type="ARBA" id="ARBA00023125"/>
    </source>
</evidence>
<dbReference type="Pfam" id="PF00486">
    <property type="entry name" value="Trans_reg_C"/>
    <property type="match status" value="1"/>
</dbReference>
<evidence type="ECO:0000259" key="9">
    <source>
        <dbReference type="PROSITE" id="PS51755"/>
    </source>
</evidence>
<dbReference type="GO" id="GO:0006355">
    <property type="term" value="P:regulation of DNA-templated transcription"/>
    <property type="evidence" value="ECO:0007669"/>
    <property type="project" value="InterPro"/>
</dbReference>
<evidence type="ECO:0000256" key="6">
    <source>
        <dbReference type="PROSITE-ProRule" id="PRU00169"/>
    </source>
</evidence>
<dbReference type="FunFam" id="3.40.50.2300:FF:000001">
    <property type="entry name" value="DNA-binding response regulator PhoB"/>
    <property type="match status" value="1"/>
</dbReference>
<dbReference type="SUPFAM" id="SSF46894">
    <property type="entry name" value="C-terminal effector domain of the bipartite response regulators"/>
    <property type="match status" value="1"/>
</dbReference>
<dbReference type="GO" id="GO:0005829">
    <property type="term" value="C:cytosol"/>
    <property type="evidence" value="ECO:0007669"/>
    <property type="project" value="TreeGrafter"/>
</dbReference>
<dbReference type="Gene3D" id="3.40.50.2300">
    <property type="match status" value="1"/>
</dbReference>
<dbReference type="InterPro" id="IPR001867">
    <property type="entry name" value="OmpR/PhoB-type_DNA-bd"/>
</dbReference>
<dbReference type="PANTHER" id="PTHR48111">
    <property type="entry name" value="REGULATOR OF RPOS"/>
    <property type="match status" value="1"/>
</dbReference>
<dbReference type="Pfam" id="PF00072">
    <property type="entry name" value="Response_reg"/>
    <property type="match status" value="1"/>
</dbReference>
<dbReference type="SUPFAM" id="SSF52172">
    <property type="entry name" value="CheY-like"/>
    <property type="match status" value="1"/>
</dbReference>
<accession>A0A6J4KAP5</accession>
<evidence type="ECO:0000256" key="2">
    <source>
        <dbReference type="ARBA" id="ARBA00023012"/>
    </source>
</evidence>
<keyword evidence="5" id="KW-0804">Transcription</keyword>
<dbReference type="PANTHER" id="PTHR48111:SF40">
    <property type="entry name" value="PHOSPHATE REGULON TRANSCRIPTIONAL REGULATORY PROTEIN PHOB"/>
    <property type="match status" value="1"/>
</dbReference>
<dbReference type="InterPro" id="IPR001789">
    <property type="entry name" value="Sig_transdc_resp-reg_receiver"/>
</dbReference>
<feature type="domain" description="Response regulatory" evidence="8">
    <location>
        <begin position="5"/>
        <end position="118"/>
    </location>
</feature>
<keyword evidence="2" id="KW-0902">Two-component regulatory system</keyword>
<dbReference type="InterPro" id="IPR036388">
    <property type="entry name" value="WH-like_DNA-bd_sf"/>
</dbReference>
<dbReference type="EMBL" id="CADCTR010001544">
    <property type="protein sequence ID" value="CAA9300561.1"/>
    <property type="molecule type" value="Genomic_DNA"/>
</dbReference>
<gene>
    <name evidence="10" type="ORF">AVDCRST_MAG93-4573</name>
</gene>
<dbReference type="AlphaFoldDB" id="A0A6J4KAP5"/>
<evidence type="ECO:0008006" key="11">
    <source>
        <dbReference type="Google" id="ProtNLM"/>
    </source>
</evidence>
<name>A0A6J4KAP5_9CHLR</name>
<protein>
    <recommendedName>
        <fullName evidence="11">Two-component transcriptional response regulator, LuxR family</fullName>
    </recommendedName>
</protein>
<dbReference type="CDD" id="cd00383">
    <property type="entry name" value="trans_reg_C"/>
    <property type="match status" value="1"/>
</dbReference>
<reference evidence="10" key="1">
    <citation type="submission" date="2020-02" db="EMBL/GenBank/DDBJ databases">
        <authorList>
            <person name="Meier V. D."/>
        </authorList>
    </citation>
    <scope>NUCLEOTIDE SEQUENCE</scope>
    <source>
        <strain evidence="10">AVDCRST_MAG93</strain>
    </source>
</reference>
<dbReference type="SMART" id="SM00862">
    <property type="entry name" value="Trans_reg_C"/>
    <property type="match status" value="1"/>
</dbReference>
<dbReference type="Gene3D" id="6.10.250.690">
    <property type="match status" value="1"/>
</dbReference>
<dbReference type="GO" id="GO:0032993">
    <property type="term" value="C:protein-DNA complex"/>
    <property type="evidence" value="ECO:0007669"/>
    <property type="project" value="TreeGrafter"/>
</dbReference>
<dbReference type="InterPro" id="IPR039420">
    <property type="entry name" value="WalR-like"/>
</dbReference>
<evidence type="ECO:0000259" key="8">
    <source>
        <dbReference type="PROSITE" id="PS50110"/>
    </source>
</evidence>
<keyword evidence="4 7" id="KW-0238">DNA-binding</keyword>
<feature type="DNA-binding region" description="OmpR/PhoB-type" evidence="7">
    <location>
        <begin position="128"/>
        <end position="229"/>
    </location>
</feature>
<feature type="modified residue" description="4-aspartylphosphate" evidence="6">
    <location>
        <position position="54"/>
    </location>
</feature>
<dbReference type="GO" id="GO:0000156">
    <property type="term" value="F:phosphorelay response regulator activity"/>
    <property type="evidence" value="ECO:0007669"/>
    <property type="project" value="TreeGrafter"/>
</dbReference>
<dbReference type="Gene3D" id="1.10.10.10">
    <property type="entry name" value="Winged helix-like DNA-binding domain superfamily/Winged helix DNA-binding domain"/>
    <property type="match status" value="1"/>
</dbReference>
<sequence length="242" mass="26831">MHMHHILVVDDDPTNTKILKFLLTGEGYEVTALTSPVEALRNLGENVYDLIILDIVMPEMDGLELCQRIRATSTTPIIFISALGEIKDKITGLKAGGDDYISKPFDPNELLARTWATLRRTRQLATSESSLKTTDLILDSVEGKVTLVRSGKTVTLTPIEARLLRCLMSNTGRTLTRDTLVIKAWGYEYEGESNHLDVYIKRLRSKIEENPSEPRLLLTSRGVGYKLQPSEVGATSSAQVGS</sequence>
<evidence type="ECO:0000256" key="5">
    <source>
        <dbReference type="ARBA" id="ARBA00023163"/>
    </source>
</evidence>
<dbReference type="SMART" id="SM00448">
    <property type="entry name" value="REC"/>
    <property type="match status" value="1"/>
</dbReference>
<evidence type="ECO:0000256" key="7">
    <source>
        <dbReference type="PROSITE-ProRule" id="PRU01091"/>
    </source>
</evidence>
<dbReference type="PROSITE" id="PS50110">
    <property type="entry name" value="RESPONSE_REGULATORY"/>
    <property type="match status" value="1"/>
</dbReference>
<proteinExistence type="predicted"/>
<feature type="domain" description="OmpR/PhoB-type" evidence="9">
    <location>
        <begin position="128"/>
        <end position="229"/>
    </location>
</feature>
<keyword evidence="1 6" id="KW-0597">Phosphoprotein</keyword>
<dbReference type="InterPro" id="IPR011006">
    <property type="entry name" value="CheY-like_superfamily"/>
</dbReference>
<dbReference type="InterPro" id="IPR016032">
    <property type="entry name" value="Sig_transdc_resp-reg_C-effctor"/>
</dbReference>
<keyword evidence="3" id="KW-0805">Transcription regulation</keyword>
<dbReference type="GO" id="GO:0000976">
    <property type="term" value="F:transcription cis-regulatory region binding"/>
    <property type="evidence" value="ECO:0007669"/>
    <property type="project" value="TreeGrafter"/>
</dbReference>
<dbReference type="PROSITE" id="PS51755">
    <property type="entry name" value="OMPR_PHOB"/>
    <property type="match status" value="1"/>
</dbReference>
<organism evidence="10">
    <name type="scientific">uncultured Chloroflexia bacterium</name>
    <dbReference type="NCBI Taxonomy" id="1672391"/>
    <lineage>
        <taxon>Bacteria</taxon>
        <taxon>Bacillati</taxon>
        <taxon>Chloroflexota</taxon>
        <taxon>Chloroflexia</taxon>
        <taxon>environmental samples</taxon>
    </lineage>
</organism>
<evidence type="ECO:0000256" key="1">
    <source>
        <dbReference type="ARBA" id="ARBA00022553"/>
    </source>
</evidence>
<evidence type="ECO:0000256" key="3">
    <source>
        <dbReference type="ARBA" id="ARBA00023015"/>
    </source>
</evidence>
<dbReference type="CDD" id="cd17574">
    <property type="entry name" value="REC_OmpR"/>
    <property type="match status" value="1"/>
</dbReference>